<dbReference type="SUPFAM" id="SSF144232">
    <property type="entry name" value="HIT/MYND zinc finger-like"/>
    <property type="match status" value="1"/>
</dbReference>
<dbReference type="AlphaFoldDB" id="A0AAD3H8G0"/>
<dbReference type="Gene3D" id="6.10.140.2220">
    <property type="match status" value="1"/>
</dbReference>
<evidence type="ECO:0000313" key="7">
    <source>
        <dbReference type="Proteomes" id="UP001054902"/>
    </source>
</evidence>
<dbReference type="InterPro" id="IPR002893">
    <property type="entry name" value="Znf_MYND"/>
</dbReference>
<proteinExistence type="predicted"/>
<keyword evidence="2 4" id="KW-0863">Zinc-finger</keyword>
<reference evidence="6 7" key="1">
    <citation type="journal article" date="2021" name="Sci. Rep.">
        <title>The genome of the diatom Chaetoceros tenuissimus carries an ancient integrated fragment of an extant virus.</title>
        <authorList>
            <person name="Hongo Y."/>
            <person name="Kimura K."/>
            <person name="Takaki Y."/>
            <person name="Yoshida Y."/>
            <person name="Baba S."/>
            <person name="Kobayashi G."/>
            <person name="Nagasaki K."/>
            <person name="Hano T."/>
            <person name="Tomaru Y."/>
        </authorList>
    </citation>
    <scope>NUCLEOTIDE SEQUENCE [LARGE SCALE GENOMIC DNA]</scope>
    <source>
        <strain evidence="6 7">NIES-3715</strain>
    </source>
</reference>
<accession>A0AAD3H8G0</accession>
<protein>
    <recommendedName>
        <fullName evidence="5">MYND-type domain-containing protein</fullName>
    </recommendedName>
</protein>
<evidence type="ECO:0000256" key="2">
    <source>
        <dbReference type="ARBA" id="ARBA00022771"/>
    </source>
</evidence>
<dbReference type="PROSITE" id="PS50865">
    <property type="entry name" value="ZF_MYND_2"/>
    <property type="match status" value="1"/>
</dbReference>
<sequence length="450" mass="52704">MKAAEIQSTIHLQELYLKYRYIYFQSKNIQSSIGCRMGKKGKRSKKAETNEIVIDNILNRLREYDDRAMKRFSKSLYSDALSIMKEAVQFVEAKEAIIVKAERERHLFYEYLILQAYVTLIGMAHNDHCNYEEVIQIYNSFTSKFNRATVFKIVSSRSNLKDFITLITIYHELALIRVSNHVSADSIILFEGATNYMKKTDRDKASSCKEQIVKCLRATKNFGAAIDMDRKFTSVRNLDKYEKLESVASLAITYIERYRVEFHKHTKKENKQIFDRLNKFMLRATRKCDWDALSCYTELQLSYGIAHAQWYFLLSKALKKKNEDETWVGLRTKAIDCVQMLIADKWHMKDSCFYCHQAPTKDEVKLVCGECRVACYCSIDHQRVSWKKNAVDDMCFGHEAICPAMKAYRRWQESVDSGDTEKETKTKRRFGRECLGFLAYGLGLEDKCWF</sequence>
<feature type="domain" description="MYND-type" evidence="5">
    <location>
        <begin position="352"/>
        <end position="402"/>
    </location>
</feature>
<evidence type="ECO:0000313" key="6">
    <source>
        <dbReference type="EMBL" id="GFH53853.1"/>
    </source>
</evidence>
<comment type="caution">
    <text evidence="6">The sequence shown here is derived from an EMBL/GenBank/DDBJ whole genome shotgun (WGS) entry which is preliminary data.</text>
</comment>
<dbReference type="EMBL" id="BLLK01000047">
    <property type="protein sequence ID" value="GFH53853.1"/>
    <property type="molecule type" value="Genomic_DNA"/>
</dbReference>
<evidence type="ECO:0000256" key="4">
    <source>
        <dbReference type="PROSITE-ProRule" id="PRU00134"/>
    </source>
</evidence>
<keyword evidence="7" id="KW-1185">Reference proteome</keyword>
<keyword evidence="1" id="KW-0479">Metal-binding</keyword>
<dbReference type="Proteomes" id="UP001054902">
    <property type="component" value="Unassembled WGS sequence"/>
</dbReference>
<keyword evidence="3" id="KW-0862">Zinc</keyword>
<evidence type="ECO:0000259" key="5">
    <source>
        <dbReference type="PROSITE" id="PS50865"/>
    </source>
</evidence>
<evidence type="ECO:0000256" key="1">
    <source>
        <dbReference type="ARBA" id="ARBA00022723"/>
    </source>
</evidence>
<gene>
    <name evidence="6" type="ORF">CTEN210_10329</name>
</gene>
<organism evidence="6 7">
    <name type="scientific">Chaetoceros tenuissimus</name>
    <dbReference type="NCBI Taxonomy" id="426638"/>
    <lineage>
        <taxon>Eukaryota</taxon>
        <taxon>Sar</taxon>
        <taxon>Stramenopiles</taxon>
        <taxon>Ochrophyta</taxon>
        <taxon>Bacillariophyta</taxon>
        <taxon>Coscinodiscophyceae</taxon>
        <taxon>Chaetocerotophycidae</taxon>
        <taxon>Chaetocerotales</taxon>
        <taxon>Chaetocerotaceae</taxon>
        <taxon>Chaetoceros</taxon>
    </lineage>
</organism>
<dbReference type="GO" id="GO:0008270">
    <property type="term" value="F:zinc ion binding"/>
    <property type="evidence" value="ECO:0007669"/>
    <property type="project" value="UniProtKB-KW"/>
</dbReference>
<name>A0AAD3H8G0_9STRA</name>
<evidence type="ECO:0000256" key="3">
    <source>
        <dbReference type="ARBA" id="ARBA00022833"/>
    </source>
</evidence>